<proteinExistence type="predicted"/>
<dbReference type="AlphaFoldDB" id="A0AAE0SZE7"/>
<dbReference type="Proteomes" id="UP001195483">
    <property type="component" value="Unassembled WGS sequence"/>
</dbReference>
<accession>A0AAE0SZE7</accession>
<evidence type="ECO:0000313" key="2">
    <source>
        <dbReference type="Proteomes" id="UP001195483"/>
    </source>
</evidence>
<sequence length="89" mass="10351">MTDEALSSQITRCPQFHKLEDFSLSYSRVANAHGKFYIETTSHLYDFALWTRAFSISSDHAMLFSSIHYNRAVIHCNCVSQALWIFDNR</sequence>
<keyword evidence="2" id="KW-1185">Reference proteome</keyword>
<comment type="caution">
    <text evidence="1">The sequence shown here is derived from an EMBL/GenBank/DDBJ whole genome shotgun (WGS) entry which is preliminary data.</text>
</comment>
<evidence type="ECO:0000313" key="1">
    <source>
        <dbReference type="EMBL" id="KAK3600921.1"/>
    </source>
</evidence>
<reference evidence="1" key="3">
    <citation type="submission" date="2023-05" db="EMBL/GenBank/DDBJ databases">
        <authorList>
            <person name="Smith C.H."/>
        </authorList>
    </citation>
    <scope>NUCLEOTIDE SEQUENCE</scope>
    <source>
        <strain evidence="1">CHS0354</strain>
        <tissue evidence="1">Mantle</tissue>
    </source>
</reference>
<organism evidence="1 2">
    <name type="scientific">Potamilus streckersoni</name>
    <dbReference type="NCBI Taxonomy" id="2493646"/>
    <lineage>
        <taxon>Eukaryota</taxon>
        <taxon>Metazoa</taxon>
        <taxon>Spiralia</taxon>
        <taxon>Lophotrochozoa</taxon>
        <taxon>Mollusca</taxon>
        <taxon>Bivalvia</taxon>
        <taxon>Autobranchia</taxon>
        <taxon>Heteroconchia</taxon>
        <taxon>Palaeoheterodonta</taxon>
        <taxon>Unionida</taxon>
        <taxon>Unionoidea</taxon>
        <taxon>Unionidae</taxon>
        <taxon>Ambleminae</taxon>
        <taxon>Lampsilini</taxon>
        <taxon>Potamilus</taxon>
    </lineage>
</organism>
<name>A0AAE0SZE7_9BIVA</name>
<protein>
    <submittedName>
        <fullName evidence="1">Uncharacterized protein</fullName>
    </submittedName>
</protein>
<reference evidence="1" key="1">
    <citation type="journal article" date="2021" name="Genome Biol. Evol.">
        <title>A High-Quality Reference Genome for a Parasitic Bivalve with Doubly Uniparental Inheritance (Bivalvia: Unionida).</title>
        <authorList>
            <person name="Smith C.H."/>
        </authorList>
    </citation>
    <scope>NUCLEOTIDE SEQUENCE</scope>
    <source>
        <strain evidence="1">CHS0354</strain>
    </source>
</reference>
<dbReference type="EMBL" id="JAEAOA010000806">
    <property type="protein sequence ID" value="KAK3600921.1"/>
    <property type="molecule type" value="Genomic_DNA"/>
</dbReference>
<gene>
    <name evidence="1" type="ORF">CHS0354_013302</name>
</gene>
<reference evidence="1" key="2">
    <citation type="journal article" date="2021" name="Genome Biol. Evol.">
        <title>Developing a high-quality reference genome for a parasitic bivalve with doubly uniparental inheritance (Bivalvia: Unionida).</title>
        <authorList>
            <person name="Smith C.H."/>
        </authorList>
    </citation>
    <scope>NUCLEOTIDE SEQUENCE</scope>
    <source>
        <strain evidence="1">CHS0354</strain>
        <tissue evidence="1">Mantle</tissue>
    </source>
</reference>